<accession>A0ABX8S913</accession>
<organism evidence="5 6">
    <name type="scientific">Skermania pinensis</name>
    <dbReference type="NCBI Taxonomy" id="39122"/>
    <lineage>
        <taxon>Bacteria</taxon>
        <taxon>Bacillati</taxon>
        <taxon>Actinomycetota</taxon>
        <taxon>Actinomycetes</taxon>
        <taxon>Mycobacteriales</taxon>
        <taxon>Gordoniaceae</taxon>
        <taxon>Skermania</taxon>
    </lineage>
</organism>
<dbReference type="PANTHER" id="PTHR43730">
    <property type="entry name" value="BETA-MANNOSIDASE"/>
    <property type="match status" value="1"/>
</dbReference>
<dbReference type="Gene3D" id="2.60.40.10">
    <property type="entry name" value="Immunoglobulins"/>
    <property type="match status" value="1"/>
</dbReference>
<evidence type="ECO:0000313" key="5">
    <source>
        <dbReference type="EMBL" id="QXQ13961.1"/>
    </source>
</evidence>
<keyword evidence="6" id="KW-1185">Reference proteome</keyword>
<proteinExistence type="predicted"/>
<evidence type="ECO:0000256" key="2">
    <source>
        <dbReference type="ARBA" id="ARBA00012754"/>
    </source>
</evidence>
<dbReference type="InterPro" id="IPR050887">
    <property type="entry name" value="Beta-mannosidase_GH2"/>
</dbReference>
<evidence type="ECO:0000256" key="4">
    <source>
        <dbReference type="ARBA" id="ARBA00023295"/>
    </source>
</evidence>
<name>A0ABX8S913_9ACTN</name>
<dbReference type="InterPro" id="IPR013783">
    <property type="entry name" value="Ig-like_fold"/>
</dbReference>
<evidence type="ECO:0000256" key="3">
    <source>
        <dbReference type="ARBA" id="ARBA00022801"/>
    </source>
</evidence>
<reference evidence="5" key="1">
    <citation type="submission" date="2021-07" db="EMBL/GenBank/DDBJ databases">
        <title>Candidatus Kaistella beijingensis sp. nov. isolated from a municipal wastewater treatment plant is involved in sludge foaming.</title>
        <authorList>
            <person name="Song Y."/>
            <person name="Liu S.-J."/>
        </authorList>
    </citation>
    <scope>NUCLEOTIDE SEQUENCE</scope>
    <source>
        <strain evidence="5">DSM 43998</strain>
    </source>
</reference>
<dbReference type="EMBL" id="CP079105">
    <property type="protein sequence ID" value="QXQ13961.1"/>
    <property type="molecule type" value="Genomic_DNA"/>
</dbReference>
<dbReference type="SUPFAM" id="SSF51445">
    <property type="entry name" value="(Trans)glycosidases"/>
    <property type="match status" value="1"/>
</dbReference>
<dbReference type="RefSeq" id="WP_066472066.1">
    <property type="nucleotide sequence ID" value="NZ_CBCRUZ010000006.1"/>
</dbReference>
<dbReference type="PANTHER" id="PTHR43730:SF1">
    <property type="entry name" value="BETA-MANNOSIDASE"/>
    <property type="match status" value="1"/>
</dbReference>
<dbReference type="InterPro" id="IPR008979">
    <property type="entry name" value="Galactose-bd-like_sf"/>
</dbReference>
<dbReference type="SUPFAM" id="SSF49785">
    <property type="entry name" value="Galactose-binding domain-like"/>
    <property type="match status" value="1"/>
</dbReference>
<protein>
    <recommendedName>
        <fullName evidence="2">beta-mannosidase</fullName>
        <ecNumber evidence="2">3.2.1.25</ecNumber>
    </recommendedName>
</protein>
<dbReference type="Gene3D" id="3.20.20.80">
    <property type="entry name" value="Glycosidases"/>
    <property type="match status" value="1"/>
</dbReference>
<dbReference type="SUPFAM" id="SSF49303">
    <property type="entry name" value="beta-Galactosidase/glucuronidase domain"/>
    <property type="match status" value="2"/>
</dbReference>
<gene>
    <name evidence="5" type="ORF">KV203_00335</name>
</gene>
<dbReference type="InterPro" id="IPR036156">
    <property type="entry name" value="Beta-gal/glucu_dom_sf"/>
</dbReference>
<comment type="catalytic activity">
    <reaction evidence="1">
        <text>Hydrolysis of terminal, non-reducing beta-D-mannose residues in beta-D-mannosides.</text>
        <dbReference type="EC" id="3.2.1.25"/>
    </reaction>
</comment>
<keyword evidence="3" id="KW-0378">Hydrolase</keyword>
<dbReference type="Proteomes" id="UP000887023">
    <property type="component" value="Chromosome"/>
</dbReference>
<dbReference type="EC" id="3.2.1.25" evidence="2"/>
<evidence type="ECO:0000313" key="6">
    <source>
        <dbReference type="Proteomes" id="UP000887023"/>
    </source>
</evidence>
<evidence type="ECO:0000256" key="1">
    <source>
        <dbReference type="ARBA" id="ARBA00000829"/>
    </source>
</evidence>
<keyword evidence="4" id="KW-0326">Glycosidase</keyword>
<dbReference type="InterPro" id="IPR017853">
    <property type="entry name" value="GH"/>
</dbReference>
<sequence>MTAVPVVPVGWTVVQTGPDEFGTPDELEAAWSAGIVVPGPASTVAAMLAGAHEPVPTDVDAYDWWLRTTLDLPAPARLEFAGLTVPATVFVDRAPVAAAESMFLPLTVAVPAGRTEVCLRFGSLHRWLRTRRPRGRWRATLVTAQGLRWSRSTLLGRAPAYGGGRIPAPVGAWRPMLLRSAAIAGLRLEPDPATGAVRVAGRLVAATGPIRLQLRDGTDTVLVDREIPVPESFFAETVQVPQPQLWYPNGYGRQVCYRLVLRVGDQVLADRIFGFRTIVADRANGGFGLAVNGVPVFARGVAWFPPDPVALTAEPELLRARLAAFAAAGATMVRCVGGLVYEQPEFYRYCAELGLLVWQDAMQATFDPPAEIGELICRELQQLLDELSGNPALAVVSGGSETEQQPELLGVPASGRQLPLLTEQLPALIATHADVPYVTSSPSSPGGQLAVRPDVGVSHWFGVGGYLRPTADVQVAGVRFAAEALAFAIPPEPAAVERHFGTAAKAGHHPDWKAGVPRDRTAAWDFEDVRDHYVREIFGIEPAAVRRIDPHRYLQLGRLAVAEAMAACFAFWRRPDSGCRGGLVLGSADLAPGPGWGLLDSDGAAKLPLAVLSRRWAPIGLTVTDAGLAGLRIDLHNDTPDPVLGTLVLRATDAHGHPVADGELDVIVAAHSSRSWHDSDLTGGFADLTHAYRFGPPLATGVVVVLHGPDGAGPARDARVLAPVAAPVAAGLTATAARVGQTWYVTVTAAAAVRYVGIDAPGWTAADNWFDLPAGAPYRVELRPDPGADPAAAPRGRVESIDALDPALLTAVSDTAVSDTADVG</sequence>